<gene>
    <name evidence="2" type="ORF">BRAN1462_LOCUS65735</name>
</gene>
<feature type="compositionally biased region" description="Polar residues" evidence="1">
    <location>
        <begin position="37"/>
        <end position="49"/>
    </location>
</feature>
<evidence type="ECO:0000256" key="1">
    <source>
        <dbReference type="SAM" id="MobiDB-lite"/>
    </source>
</evidence>
<sequence length="112" mass="10830">MCDDCAARIASPEMSDERDSAGASVLTSGFLSETLAYSSTASPDSQEATQAPMPPPVGAGDSVELPVSTKSSASGEPEEEPLIRVGSAGTEAASCAGGSKGGAAGPPRAAGG</sequence>
<dbReference type="AlphaFoldDB" id="A0A7S2QPG2"/>
<feature type="region of interest" description="Disordered" evidence="1">
    <location>
        <begin position="37"/>
        <end position="112"/>
    </location>
</feature>
<feature type="compositionally biased region" description="Gly residues" evidence="1">
    <location>
        <begin position="98"/>
        <end position="112"/>
    </location>
</feature>
<proteinExistence type="predicted"/>
<dbReference type="EMBL" id="HBGW01103982">
    <property type="protein sequence ID" value="CAD9647913.1"/>
    <property type="molecule type" value="Transcribed_RNA"/>
</dbReference>
<reference evidence="2" key="1">
    <citation type="submission" date="2021-01" db="EMBL/GenBank/DDBJ databases">
        <authorList>
            <person name="Corre E."/>
            <person name="Pelletier E."/>
            <person name="Niang G."/>
            <person name="Scheremetjew M."/>
            <person name="Finn R."/>
            <person name="Kale V."/>
            <person name="Holt S."/>
            <person name="Cochrane G."/>
            <person name="Meng A."/>
            <person name="Brown T."/>
            <person name="Cohen L."/>
        </authorList>
    </citation>
    <scope>NUCLEOTIDE SEQUENCE</scope>
    <source>
        <strain evidence="2">RCC3387</strain>
    </source>
</reference>
<evidence type="ECO:0000313" key="2">
    <source>
        <dbReference type="EMBL" id="CAD9647913.1"/>
    </source>
</evidence>
<feature type="region of interest" description="Disordered" evidence="1">
    <location>
        <begin position="1"/>
        <end position="24"/>
    </location>
</feature>
<name>A0A7S2QPG2_9DINO</name>
<protein>
    <submittedName>
        <fullName evidence="2">Uncharacterized protein</fullName>
    </submittedName>
</protein>
<organism evidence="2">
    <name type="scientific">Zooxanthella nutricula</name>
    <dbReference type="NCBI Taxonomy" id="1333877"/>
    <lineage>
        <taxon>Eukaryota</taxon>
        <taxon>Sar</taxon>
        <taxon>Alveolata</taxon>
        <taxon>Dinophyceae</taxon>
        <taxon>Peridiniales</taxon>
        <taxon>Peridiniales incertae sedis</taxon>
        <taxon>Zooxanthella</taxon>
    </lineage>
</organism>
<accession>A0A7S2QPG2</accession>